<sequence length="86" mass="9620">MHTKRRTMQELELELVQESVQELELELEPELKLGIVRQLPYQSHVPKRDGQLSSSVYLGLELRLAGSLAACCSLPGVGSTQNMNEL</sequence>
<dbReference type="AlphaFoldDB" id="A0A484BPG9"/>
<gene>
    <name evidence="1" type="ORF">AWZ03_003622</name>
</gene>
<organism evidence="1 2">
    <name type="scientific">Drosophila navojoa</name>
    <name type="common">Fruit fly</name>
    <dbReference type="NCBI Taxonomy" id="7232"/>
    <lineage>
        <taxon>Eukaryota</taxon>
        <taxon>Metazoa</taxon>
        <taxon>Ecdysozoa</taxon>
        <taxon>Arthropoda</taxon>
        <taxon>Hexapoda</taxon>
        <taxon>Insecta</taxon>
        <taxon>Pterygota</taxon>
        <taxon>Neoptera</taxon>
        <taxon>Endopterygota</taxon>
        <taxon>Diptera</taxon>
        <taxon>Brachycera</taxon>
        <taxon>Muscomorpha</taxon>
        <taxon>Ephydroidea</taxon>
        <taxon>Drosophilidae</taxon>
        <taxon>Drosophila</taxon>
    </lineage>
</organism>
<dbReference type="Proteomes" id="UP000295192">
    <property type="component" value="Unassembled WGS sequence"/>
</dbReference>
<name>A0A484BPG9_DRONA</name>
<keyword evidence="2" id="KW-1185">Reference proteome</keyword>
<accession>A0A484BPG9</accession>
<reference evidence="1 2" key="1">
    <citation type="journal article" date="2019" name="J. Hered.">
        <title>An Improved Genome Assembly for Drosophila navojoa, the Basal Species in the mojavensis Cluster.</title>
        <authorList>
            <person name="Vanderlinde T."/>
            <person name="Dupim E.G."/>
            <person name="Nazario-Yepiz N.O."/>
            <person name="Carvalho A.B."/>
        </authorList>
    </citation>
    <scope>NUCLEOTIDE SEQUENCE [LARGE SCALE GENOMIC DNA]</scope>
    <source>
        <strain evidence="1">Navoj_Jal97</strain>
        <tissue evidence="1">Whole organism</tissue>
    </source>
</reference>
<protein>
    <submittedName>
        <fullName evidence="1">Uncharacterized protein</fullName>
    </submittedName>
</protein>
<proteinExistence type="predicted"/>
<evidence type="ECO:0000313" key="2">
    <source>
        <dbReference type="Proteomes" id="UP000295192"/>
    </source>
</evidence>
<comment type="caution">
    <text evidence="1">The sequence shown here is derived from an EMBL/GenBank/DDBJ whole genome shotgun (WGS) entry which is preliminary data.</text>
</comment>
<evidence type="ECO:0000313" key="1">
    <source>
        <dbReference type="EMBL" id="TDG50112.1"/>
    </source>
</evidence>
<dbReference type="EMBL" id="LSRL02000018">
    <property type="protein sequence ID" value="TDG50112.1"/>
    <property type="molecule type" value="Genomic_DNA"/>
</dbReference>